<dbReference type="Pfam" id="PF01791">
    <property type="entry name" value="DeoC"/>
    <property type="match status" value="1"/>
</dbReference>
<reference evidence="4 5" key="1">
    <citation type="journal article" date="2016" name="Nat. Commun.">
        <title>Thousands of microbial genomes shed light on interconnected biogeochemical processes in an aquifer system.</title>
        <authorList>
            <person name="Anantharaman K."/>
            <person name="Brown C.T."/>
            <person name="Hug L.A."/>
            <person name="Sharon I."/>
            <person name="Castelle C.J."/>
            <person name="Probst A.J."/>
            <person name="Thomas B.C."/>
            <person name="Singh A."/>
            <person name="Wilkins M.J."/>
            <person name="Karaoz U."/>
            <person name="Brodie E.L."/>
            <person name="Williams K.H."/>
            <person name="Hubbard S.S."/>
            <person name="Banfield J.F."/>
        </authorList>
    </citation>
    <scope>NUCLEOTIDE SEQUENCE [LARGE SCALE GENOMIC DNA]</scope>
</reference>
<dbReference type="EMBL" id="MHLY01000007">
    <property type="protein sequence ID" value="OGZ18825.1"/>
    <property type="molecule type" value="Genomic_DNA"/>
</dbReference>
<evidence type="ECO:0000313" key="4">
    <source>
        <dbReference type="EMBL" id="OGZ18825.1"/>
    </source>
</evidence>
<accession>A0A1G2DZ64</accession>
<dbReference type="AlphaFoldDB" id="A0A1G2DZ64"/>
<protein>
    <recommendedName>
        <fullName evidence="3">Deoxyribose-phosphate aldolase</fullName>
        <ecNumber evidence="3">4.1.2.4</ecNumber>
    </recommendedName>
</protein>
<evidence type="ECO:0000313" key="5">
    <source>
        <dbReference type="Proteomes" id="UP000176755"/>
    </source>
</evidence>
<evidence type="ECO:0000256" key="1">
    <source>
        <dbReference type="ARBA" id="ARBA00022490"/>
    </source>
</evidence>
<dbReference type="InterPro" id="IPR011343">
    <property type="entry name" value="DeoC"/>
</dbReference>
<comment type="caution">
    <text evidence="4">The sequence shown here is derived from an EMBL/GenBank/DDBJ whole genome shotgun (WGS) entry which is preliminary data.</text>
</comment>
<proteinExistence type="predicted"/>
<dbReference type="PANTHER" id="PTHR10889">
    <property type="entry name" value="DEOXYRIBOSE-PHOSPHATE ALDOLASE"/>
    <property type="match status" value="1"/>
</dbReference>
<keyword evidence="2" id="KW-0704">Schiff base</keyword>
<dbReference type="SUPFAM" id="SSF51569">
    <property type="entry name" value="Aldolase"/>
    <property type="match status" value="1"/>
</dbReference>
<name>A0A1G2DZ64_9BACT</name>
<dbReference type="EC" id="4.1.2.4" evidence="3"/>
<dbReference type="GO" id="GO:0009264">
    <property type="term" value="P:deoxyribonucleotide catabolic process"/>
    <property type="evidence" value="ECO:0007669"/>
    <property type="project" value="UniProtKB-UniRule"/>
</dbReference>
<organism evidence="4 5">
    <name type="scientific">Candidatus Nealsonbacteria bacterium RBG_13_42_11</name>
    <dbReference type="NCBI Taxonomy" id="1801663"/>
    <lineage>
        <taxon>Bacteria</taxon>
        <taxon>Candidatus Nealsoniibacteriota</taxon>
    </lineage>
</organism>
<dbReference type="PANTHER" id="PTHR10889:SF1">
    <property type="entry name" value="DEOXYRIBOSE-PHOSPHATE ALDOLASE"/>
    <property type="match status" value="1"/>
</dbReference>
<dbReference type="GO" id="GO:0005737">
    <property type="term" value="C:cytoplasm"/>
    <property type="evidence" value="ECO:0007669"/>
    <property type="project" value="InterPro"/>
</dbReference>
<dbReference type="GO" id="GO:0016052">
    <property type="term" value="P:carbohydrate catabolic process"/>
    <property type="evidence" value="ECO:0007669"/>
    <property type="project" value="TreeGrafter"/>
</dbReference>
<dbReference type="InterPro" id="IPR013785">
    <property type="entry name" value="Aldolase_TIM"/>
</dbReference>
<dbReference type="SMART" id="SM01133">
    <property type="entry name" value="DeoC"/>
    <property type="match status" value="1"/>
</dbReference>
<evidence type="ECO:0000256" key="3">
    <source>
        <dbReference type="NCBIfam" id="TIGR00126"/>
    </source>
</evidence>
<dbReference type="Proteomes" id="UP000176755">
    <property type="component" value="Unassembled WGS sequence"/>
</dbReference>
<keyword evidence="1" id="KW-0963">Cytoplasm</keyword>
<gene>
    <name evidence="4" type="ORF">A2175_00925</name>
</gene>
<dbReference type="GO" id="GO:0004139">
    <property type="term" value="F:deoxyribose-phosphate aldolase activity"/>
    <property type="evidence" value="ECO:0007669"/>
    <property type="project" value="UniProtKB-UniRule"/>
</dbReference>
<dbReference type="Gene3D" id="3.20.20.70">
    <property type="entry name" value="Aldolase class I"/>
    <property type="match status" value="1"/>
</dbReference>
<dbReference type="NCBIfam" id="TIGR00126">
    <property type="entry name" value="deoC"/>
    <property type="match status" value="1"/>
</dbReference>
<dbReference type="STRING" id="1801663.A2175_00925"/>
<dbReference type="InterPro" id="IPR002915">
    <property type="entry name" value="DeoC/FbaB/LacD_aldolase"/>
</dbReference>
<sequence length="231" mass="25574">MNNIAGLIDQTYLKKGASEEEIRKVAEEAKEYGFRGFCVFPEHTKIAKEVLKDSRVKVTTLIDEPTGSSSHDNRKKMIFSAKENGSDEVDVVMKIDNFKNGRYYEVLEDLKDICKILPTKVIIGSGYLTDEEIKQASEIVKKSGAICVKTATVNDPLDHTELPEKAKHVKIMKESAPGLLVKAAGAIRTLSDLKMMVQAGANIIGTSSGKEIVDETKGQEIKVSEDWRKVE</sequence>
<dbReference type="PIRSF" id="PIRSF001357">
    <property type="entry name" value="DeoC"/>
    <property type="match status" value="1"/>
</dbReference>
<evidence type="ECO:0000256" key="2">
    <source>
        <dbReference type="ARBA" id="ARBA00023270"/>
    </source>
</evidence>